<dbReference type="InterPro" id="IPR011324">
    <property type="entry name" value="Cytotoxic_necrot_fac-like_cat"/>
</dbReference>
<evidence type="ECO:0000256" key="3">
    <source>
        <dbReference type="ARBA" id="ARBA00007353"/>
    </source>
</evidence>
<evidence type="ECO:0000256" key="7">
    <source>
        <dbReference type="ARBA" id="ARBA00022833"/>
    </source>
</evidence>
<proteinExistence type="inferred from homology"/>
<dbReference type="AlphaFoldDB" id="A0A833MAS7"/>
<dbReference type="GO" id="GO:0016787">
    <property type="term" value="F:hydrolase activity"/>
    <property type="evidence" value="ECO:0007669"/>
    <property type="project" value="UniProtKB-KW"/>
</dbReference>
<dbReference type="GO" id="GO:0005507">
    <property type="term" value="F:copper ion binding"/>
    <property type="evidence" value="ECO:0007669"/>
    <property type="project" value="TreeGrafter"/>
</dbReference>
<keyword evidence="13" id="KW-1185">Reference proteome</keyword>
<dbReference type="OrthoDB" id="4279at2"/>
<dbReference type="EMBL" id="WBZB01000004">
    <property type="protein sequence ID" value="KAB3533174.1"/>
    <property type="molecule type" value="Genomic_DNA"/>
</dbReference>
<sequence>MSYKVLEENNIKYISFDRLREIPYIKHGFSTKIGGVSTGSYQQMNMGFKTGDKPENVIQNLRLFCDALKMNFEDLVISHQIHSDEIMVVKDKGRGYMNNPLRGIDALITNEVRIPLMTYYADCVPLFIVDPVEKAVGLAHAGWPGTVKKIGYKTIKKMIEIYGTKPEDIIVVVGPSIGECCYEVGEEVIEKFNRNFTNCQSFVIPKGGGKYTLNLWEANRLSLKEIGVLDRNIIISGLCTGCNPSLLYSHRMEGPETGRMAAVIQLLY</sequence>
<dbReference type="GO" id="GO:0017061">
    <property type="term" value="F:S-methyl-5-thioadenosine phosphorylase activity"/>
    <property type="evidence" value="ECO:0007669"/>
    <property type="project" value="UniProtKB-EC"/>
</dbReference>
<evidence type="ECO:0000256" key="4">
    <source>
        <dbReference type="ARBA" id="ARBA00022679"/>
    </source>
</evidence>
<comment type="similarity">
    <text evidence="3 11">Belongs to the purine nucleoside phosphorylase YfiH/LACC1 family.</text>
</comment>
<dbReference type="InterPro" id="IPR038371">
    <property type="entry name" value="Cu_polyphenol_OxRdtase_sf"/>
</dbReference>
<dbReference type="RefSeq" id="WP_151864499.1">
    <property type="nucleotide sequence ID" value="NZ_WBZB01000004.1"/>
</dbReference>
<evidence type="ECO:0000313" key="13">
    <source>
        <dbReference type="Proteomes" id="UP000465601"/>
    </source>
</evidence>
<evidence type="ECO:0000313" key="12">
    <source>
        <dbReference type="EMBL" id="KAB3533174.1"/>
    </source>
</evidence>
<evidence type="ECO:0000256" key="5">
    <source>
        <dbReference type="ARBA" id="ARBA00022723"/>
    </source>
</evidence>
<evidence type="ECO:0000256" key="10">
    <source>
        <dbReference type="ARBA" id="ARBA00049893"/>
    </source>
</evidence>
<evidence type="ECO:0000256" key="8">
    <source>
        <dbReference type="ARBA" id="ARBA00047989"/>
    </source>
</evidence>
<comment type="catalytic activity">
    <reaction evidence="9">
        <text>adenosine + phosphate = alpha-D-ribose 1-phosphate + adenine</text>
        <dbReference type="Rhea" id="RHEA:27642"/>
        <dbReference type="ChEBI" id="CHEBI:16335"/>
        <dbReference type="ChEBI" id="CHEBI:16708"/>
        <dbReference type="ChEBI" id="CHEBI:43474"/>
        <dbReference type="ChEBI" id="CHEBI:57720"/>
        <dbReference type="EC" id="2.4.2.1"/>
    </reaction>
    <physiologicalReaction direction="left-to-right" evidence="9">
        <dbReference type="Rhea" id="RHEA:27643"/>
    </physiologicalReaction>
</comment>
<dbReference type="SUPFAM" id="SSF64438">
    <property type="entry name" value="CNF1/YfiH-like putative cysteine hydrolases"/>
    <property type="match status" value="1"/>
</dbReference>
<dbReference type="Proteomes" id="UP000465601">
    <property type="component" value="Unassembled WGS sequence"/>
</dbReference>
<protein>
    <recommendedName>
        <fullName evidence="11">Purine nucleoside phosphorylase</fullName>
    </recommendedName>
</protein>
<reference evidence="12 13" key="1">
    <citation type="submission" date="2019-10" db="EMBL/GenBank/DDBJ databases">
        <title>Alkaliphilus serpentinus sp. nov. and Alkaliphilus pronyensis sp. nov., two novel anaerobic alkaliphilic species isolated from the serpentinized-hosted hydrothermal field of the Prony Bay (New Caledonia).</title>
        <authorList>
            <person name="Postec A."/>
        </authorList>
    </citation>
    <scope>NUCLEOTIDE SEQUENCE [LARGE SCALE GENOMIC DNA]</scope>
    <source>
        <strain evidence="12 13">LacT</strain>
    </source>
</reference>
<dbReference type="Pfam" id="PF02578">
    <property type="entry name" value="Cu-oxidase_4"/>
    <property type="match status" value="1"/>
</dbReference>
<name>A0A833MAS7_9FIRM</name>
<gene>
    <name evidence="12" type="primary">pgeF</name>
    <name evidence="12" type="ORF">F8153_01095</name>
</gene>
<keyword evidence="7" id="KW-0862">Zinc</keyword>
<accession>A0A833MAS7</accession>
<comment type="catalytic activity">
    <reaction evidence="8">
        <text>adenosine + H2O + H(+) = inosine + NH4(+)</text>
        <dbReference type="Rhea" id="RHEA:24408"/>
        <dbReference type="ChEBI" id="CHEBI:15377"/>
        <dbReference type="ChEBI" id="CHEBI:15378"/>
        <dbReference type="ChEBI" id="CHEBI:16335"/>
        <dbReference type="ChEBI" id="CHEBI:17596"/>
        <dbReference type="ChEBI" id="CHEBI:28938"/>
        <dbReference type="EC" id="3.5.4.4"/>
    </reaction>
    <physiologicalReaction direction="left-to-right" evidence="8">
        <dbReference type="Rhea" id="RHEA:24409"/>
    </physiologicalReaction>
</comment>
<keyword evidence="5" id="KW-0479">Metal-binding</keyword>
<keyword evidence="6" id="KW-0378">Hydrolase</keyword>
<organism evidence="12 13">
    <name type="scientific">Alkaliphilus serpentinus</name>
    <dbReference type="NCBI Taxonomy" id="1482731"/>
    <lineage>
        <taxon>Bacteria</taxon>
        <taxon>Bacillati</taxon>
        <taxon>Bacillota</taxon>
        <taxon>Clostridia</taxon>
        <taxon>Peptostreptococcales</taxon>
        <taxon>Natronincolaceae</taxon>
        <taxon>Alkaliphilus</taxon>
    </lineage>
</organism>
<comment type="catalytic activity">
    <reaction evidence="1">
        <text>inosine + phosphate = alpha-D-ribose 1-phosphate + hypoxanthine</text>
        <dbReference type="Rhea" id="RHEA:27646"/>
        <dbReference type="ChEBI" id="CHEBI:17368"/>
        <dbReference type="ChEBI" id="CHEBI:17596"/>
        <dbReference type="ChEBI" id="CHEBI:43474"/>
        <dbReference type="ChEBI" id="CHEBI:57720"/>
        <dbReference type="EC" id="2.4.2.1"/>
    </reaction>
    <physiologicalReaction direction="left-to-right" evidence="1">
        <dbReference type="Rhea" id="RHEA:27647"/>
    </physiologicalReaction>
</comment>
<dbReference type="PANTHER" id="PTHR30616:SF2">
    <property type="entry name" value="PURINE NUCLEOSIDE PHOSPHORYLASE LACC1"/>
    <property type="match status" value="1"/>
</dbReference>
<comment type="function">
    <text evidence="2">Purine nucleoside enzyme that catalyzes the phosphorolysis of adenosine and inosine nucleosides, yielding D-ribose 1-phosphate and the respective free bases, adenine and hypoxanthine. Also catalyzes the phosphorolysis of S-methyl-5'-thioadenosine into adenine and S-methyl-5-thio-alpha-D-ribose 1-phosphate. Also has adenosine deaminase activity.</text>
</comment>
<evidence type="ECO:0000256" key="11">
    <source>
        <dbReference type="RuleBase" id="RU361274"/>
    </source>
</evidence>
<evidence type="ECO:0000256" key="2">
    <source>
        <dbReference type="ARBA" id="ARBA00003215"/>
    </source>
</evidence>
<evidence type="ECO:0000256" key="1">
    <source>
        <dbReference type="ARBA" id="ARBA00000553"/>
    </source>
</evidence>
<dbReference type="InterPro" id="IPR003730">
    <property type="entry name" value="Cu_polyphenol_OxRdtase"/>
</dbReference>
<evidence type="ECO:0000256" key="9">
    <source>
        <dbReference type="ARBA" id="ARBA00048968"/>
    </source>
</evidence>
<evidence type="ECO:0000256" key="6">
    <source>
        <dbReference type="ARBA" id="ARBA00022801"/>
    </source>
</evidence>
<dbReference type="CDD" id="cd16833">
    <property type="entry name" value="YfiH"/>
    <property type="match status" value="1"/>
</dbReference>
<comment type="catalytic activity">
    <reaction evidence="10">
        <text>S-methyl-5'-thioadenosine + phosphate = 5-(methylsulfanyl)-alpha-D-ribose 1-phosphate + adenine</text>
        <dbReference type="Rhea" id="RHEA:11852"/>
        <dbReference type="ChEBI" id="CHEBI:16708"/>
        <dbReference type="ChEBI" id="CHEBI:17509"/>
        <dbReference type="ChEBI" id="CHEBI:43474"/>
        <dbReference type="ChEBI" id="CHEBI:58533"/>
        <dbReference type="EC" id="2.4.2.28"/>
    </reaction>
    <physiologicalReaction direction="left-to-right" evidence="10">
        <dbReference type="Rhea" id="RHEA:11853"/>
    </physiologicalReaction>
</comment>
<dbReference type="NCBIfam" id="TIGR00726">
    <property type="entry name" value="peptidoglycan editing factor PgeF"/>
    <property type="match status" value="1"/>
</dbReference>
<dbReference type="PANTHER" id="PTHR30616">
    <property type="entry name" value="UNCHARACTERIZED PROTEIN YFIH"/>
    <property type="match status" value="1"/>
</dbReference>
<comment type="caution">
    <text evidence="12">The sequence shown here is derived from an EMBL/GenBank/DDBJ whole genome shotgun (WGS) entry which is preliminary data.</text>
</comment>
<dbReference type="Gene3D" id="3.60.140.10">
    <property type="entry name" value="CNF1/YfiH-like putative cysteine hydrolases"/>
    <property type="match status" value="1"/>
</dbReference>
<keyword evidence="4" id="KW-0808">Transferase</keyword>